<evidence type="ECO:0000256" key="1">
    <source>
        <dbReference type="SAM" id="MobiDB-lite"/>
    </source>
</evidence>
<evidence type="ECO:0008006" key="4">
    <source>
        <dbReference type="Google" id="ProtNLM"/>
    </source>
</evidence>
<proteinExistence type="predicted"/>
<sequence length="104" mass="11226">MEDPEQIHQISHQDERPGGPNDIDHPHGKRSPGSMKRGDGSVEDAFPEAQDQPLEEFPAEELSDNLSPADGRIIEAGEGGTEGGPDEADEAIMSPVKLEGRRDD</sequence>
<name>A0ABS1S6D0_9RHOB</name>
<reference evidence="2 3" key="1">
    <citation type="submission" date="2021-01" db="EMBL/GenBank/DDBJ databases">
        <title>011410 draft genome.</title>
        <authorList>
            <person name="Lang L."/>
        </authorList>
    </citation>
    <scope>NUCLEOTIDE SEQUENCE [LARGE SCALE GENOMIC DNA]</scope>
    <source>
        <strain evidence="2 3">KCTC 42845</strain>
    </source>
</reference>
<accession>A0ABS1S6D0</accession>
<protein>
    <recommendedName>
        <fullName evidence="4">MatE family transporter</fullName>
    </recommendedName>
</protein>
<keyword evidence="3" id="KW-1185">Reference proteome</keyword>
<evidence type="ECO:0000313" key="3">
    <source>
        <dbReference type="Proteomes" id="UP000644749"/>
    </source>
</evidence>
<dbReference type="Proteomes" id="UP000644749">
    <property type="component" value="Unassembled WGS sequence"/>
</dbReference>
<organism evidence="2 3">
    <name type="scientific">Paracoccus aerius</name>
    <dbReference type="NCBI Taxonomy" id="1915382"/>
    <lineage>
        <taxon>Bacteria</taxon>
        <taxon>Pseudomonadati</taxon>
        <taxon>Pseudomonadota</taxon>
        <taxon>Alphaproteobacteria</taxon>
        <taxon>Rhodobacterales</taxon>
        <taxon>Paracoccaceae</taxon>
        <taxon>Paracoccus</taxon>
    </lineage>
</organism>
<feature type="compositionally biased region" description="Acidic residues" evidence="1">
    <location>
        <begin position="53"/>
        <end position="63"/>
    </location>
</feature>
<dbReference type="EMBL" id="JAESHT010000008">
    <property type="protein sequence ID" value="MBL3674084.1"/>
    <property type="molecule type" value="Genomic_DNA"/>
</dbReference>
<feature type="region of interest" description="Disordered" evidence="1">
    <location>
        <begin position="1"/>
        <end position="104"/>
    </location>
</feature>
<feature type="compositionally biased region" description="Basic and acidic residues" evidence="1">
    <location>
        <begin position="11"/>
        <end position="26"/>
    </location>
</feature>
<comment type="caution">
    <text evidence="2">The sequence shown here is derived from an EMBL/GenBank/DDBJ whole genome shotgun (WGS) entry which is preliminary data.</text>
</comment>
<dbReference type="RefSeq" id="WP_191310485.1">
    <property type="nucleotide sequence ID" value="NZ_BNCL01000008.1"/>
</dbReference>
<gene>
    <name evidence="2" type="ORF">JL111_11355</name>
</gene>
<evidence type="ECO:0000313" key="2">
    <source>
        <dbReference type="EMBL" id="MBL3674084.1"/>
    </source>
</evidence>